<dbReference type="Gene3D" id="3.40.50.2000">
    <property type="entry name" value="Glycogen Phosphorylase B"/>
    <property type="match status" value="2"/>
</dbReference>
<dbReference type="GO" id="GO:0016757">
    <property type="term" value="F:glycosyltransferase activity"/>
    <property type="evidence" value="ECO:0007669"/>
    <property type="project" value="InterPro"/>
</dbReference>
<dbReference type="EMBL" id="WVIE01000002">
    <property type="protein sequence ID" value="NDJ16209.1"/>
    <property type="molecule type" value="Genomic_DNA"/>
</dbReference>
<dbReference type="Pfam" id="PF13439">
    <property type="entry name" value="Glyco_transf_4"/>
    <property type="match status" value="1"/>
</dbReference>
<feature type="domain" description="Glycosyltransferase subfamily 4-like N-terminal" evidence="2">
    <location>
        <begin position="12"/>
        <end position="163"/>
    </location>
</feature>
<dbReference type="AlphaFoldDB" id="A0A8J7YY18"/>
<organism evidence="3 4">
    <name type="scientific">Myxacorys almedinensis A</name>
    <dbReference type="NCBI Taxonomy" id="2690445"/>
    <lineage>
        <taxon>Bacteria</taxon>
        <taxon>Bacillati</taxon>
        <taxon>Cyanobacteriota</taxon>
        <taxon>Cyanophyceae</taxon>
        <taxon>Leptolyngbyales</taxon>
        <taxon>Leptolyngbyaceae</taxon>
        <taxon>Myxacorys</taxon>
        <taxon>Myxacorys almedinensis</taxon>
    </lineage>
</organism>
<dbReference type="RefSeq" id="WP_162421773.1">
    <property type="nucleotide sequence ID" value="NZ_WVIE01000002.1"/>
</dbReference>
<accession>A0A8J7YY18</accession>
<protein>
    <submittedName>
        <fullName evidence="3">Glycosyltransferase</fullName>
    </submittedName>
</protein>
<dbReference type="InterPro" id="IPR001296">
    <property type="entry name" value="Glyco_trans_1"/>
</dbReference>
<sequence>MRVLHLYAGNLFGGVETYLVTLAKTQALMPQMQHEFALCFPGRLATELTQAGAVVHELGAVKIRNPWQVWQARSRLRTVLRRGGFDVVICHACWSQAIFGTVVKSQRLPLVFYCRDTLSGQSWLEQLAKWTVPDFVVANSRYTQSTLATVYPGVPSQVVYHPVLSAGEGDRAEIRRQMRDEFQTPEDRVVIVQACRMERWKGHELLLLAVEKLKHVPNWEVWMVGGAQRPHEQIYLASLQAQAATLGISDRIKFLGQRSDVPKVLAAADVHCQPNSGGEPFGIAFIEALYAGLPLVTTAIGAATEIVDSTCGYLVPPGDSQAIAQCLERLITNPAERDRLAQGGFARANLLCNPVQQLTKLHSVLAQRTAVSQRGADPIALSVME</sequence>
<dbReference type="Pfam" id="PF00534">
    <property type="entry name" value="Glycos_transf_1"/>
    <property type="match status" value="1"/>
</dbReference>
<evidence type="ECO:0000313" key="4">
    <source>
        <dbReference type="Proteomes" id="UP000646053"/>
    </source>
</evidence>
<feature type="domain" description="Glycosyl transferase family 1" evidence="1">
    <location>
        <begin position="176"/>
        <end position="344"/>
    </location>
</feature>
<evidence type="ECO:0000259" key="2">
    <source>
        <dbReference type="Pfam" id="PF13439"/>
    </source>
</evidence>
<dbReference type="CDD" id="cd03801">
    <property type="entry name" value="GT4_PimA-like"/>
    <property type="match status" value="1"/>
</dbReference>
<dbReference type="PANTHER" id="PTHR12526">
    <property type="entry name" value="GLYCOSYLTRANSFERASE"/>
    <property type="match status" value="1"/>
</dbReference>
<proteinExistence type="predicted"/>
<reference evidence="3" key="1">
    <citation type="submission" date="2019-12" db="EMBL/GenBank/DDBJ databases">
        <title>High-Quality draft genome sequences of three cyanobacteria isolated from the limestone walls of the Old Cathedral of Coimbra.</title>
        <authorList>
            <person name="Tiago I."/>
            <person name="Soares F."/>
            <person name="Portugal A."/>
        </authorList>
    </citation>
    <scope>NUCLEOTIDE SEQUENCE</scope>
    <source>
        <strain evidence="3">A</strain>
    </source>
</reference>
<evidence type="ECO:0000259" key="1">
    <source>
        <dbReference type="Pfam" id="PF00534"/>
    </source>
</evidence>
<gene>
    <name evidence="3" type="ORF">GS601_02710</name>
</gene>
<dbReference type="Proteomes" id="UP000646053">
    <property type="component" value="Unassembled WGS sequence"/>
</dbReference>
<evidence type="ECO:0000313" key="3">
    <source>
        <dbReference type="EMBL" id="NDJ16209.1"/>
    </source>
</evidence>
<dbReference type="SUPFAM" id="SSF53756">
    <property type="entry name" value="UDP-Glycosyltransferase/glycogen phosphorylase"/>
    <property type="match status" value="1"/>
</dbReference>
<dbReference type="InterPro" id="IPR028098">
    <property type="entry name" value="Glyco_trans_4-like_N"/>
</dbReference>
<dbReference type="PANTHER" id="PTHR12526:SF630">
    <property type="entry name" value="GLYCOSYLTRANSFERASE"/>
    <property type="match status" value="1"/>
</dbReference>
<keyword evidence="4" id="KW-1185">Reference proteome</keyword>
<name>A0A8J7YY18_9CYAN</name>
<comment type="caution">
    <text evidence="3">The sequence shown here is derived from an EMBL/GenBank/DDBJ whole genome shotgun (WGS) entry which is preliminary data.</text>
</comment>